<keyword evidence="1" id="KW-0812">Transmembrane</keyword>
<evidence type="ECO:0000256" key="1">
    <source>
        <dbReference type="SAM" id="Phobius"/>
    </source>
</evidence>
<dbReference type="AlphaFoldDB" id="A0A0B4N0E6"/>
<evidence type="ECO:0008006" key="3">
    <source>
        <dbReference type="Google" id="ProtNLM"/>
    </source>
</evidence>
<keyword evidence="1" id="KW-1133">Transmembrane helix</keyword>
<keyword evidence="1" id="KW-0472">Membrane</keyword>
<sequence length="166" mass="17841">MKAQKERTKSAGSGSLGTGYVTVIMIFVVICLAILAALSFKTVMNNYGIGDVGRKNSAAYYSAEESANRKLAELDGAAAEAHKAGTAALLADCIQSAGVNAVQDTEGVRAEWTEPVTDKMSLHCSVLFYSAPELHEGRRYEIKQWKTDVGTGTDEVRITVWDGSLF</sequence>
<accession>A0A0B4N0E6</accession>
<feature type="transmembrane region" description="Helical" evidence="1">
    <location>
        <begin position="20"/>
        <end position="40"/>
    </location>
</feature>
<name>A0A0B4N0E6_9BACT</name>
<proteinExistence type="predicted"/>
<organism evidence="2">
    <name type="scientific">uncultured bacterium Ad_136_J17_contig2</name>
    <dbReference type="NCBI Taxonomy" id="1489302"/>
    <lineage>
        <taxon>Bacteria</taxon>
        <taxon>environmental samples</taxon>
    </lineage>
</organism>
<protein>
    <recommendedName>
        <fullName evidence="3">Type 4 fimbrial biogenesis protein PilX N-terminal domain-containing protein</fullName>
    </recommendedName>
</protein>
<reference evidence="2" key="1">
    <citation type="submission" date="2014-03" db="EMBL/GenBank/DDBJ databases">
        <title>A sequence of cellulolytic fosmid clone of goat rumen metagenome.</title>
        <authorList>
            <person name="Lee K.-T."/>
            <person name="Kim J.-Y."/>
            <person name="Kim Y.-J."/>
            <person name="Ahn J.-H."/>
            <person name="Park M.-N."/>
            <person name="Kim J.-H."/>
            <person name="Kim T.-H."/>
        </authorList>
    </citation>
    <scope>NUCLEOTIDE SEQUENCE</scope>
</reference>
<dbReference type="EMBL" id="KJ631393">
    <property type="protein sequence ID" value="AIF26105.1"/>
    <property type="molecule type" value="Genomic_DNA"/>
</dbReference>
<evidence type="ECO:0000313" key="2">
    <source>
        <dbReference type="EMBL" id="AIF26105.1"/>
    </source>
</evidence>